<dbReference type="Proteomes" id="UP000009235">
    <property type="component" value="Chromosome"/>
</dbReference>
<dbReference type="KEGG" id="asd:AS9A_4104"/>
<organism evidence="2 3">
    <name type="scientific">Hoyosella subflava (strain DSM 45089 / JCM 17490 / NBRC 109087 / DQS3-9A1)</name>
    <name type="common">Amycolicicoccus subflavus</name>
    <dbReference type="NCBI Taxonomy" id="443218"/>
    <lineage>
        <taxon>Bacteria</taxon>
        <taxon>Bacillati</taxon>
        <taxon>Actinomycetota</taxon>
        <taxon>Actinomycetes</taxon>
        <taxon>Mycobacteriales</taxon>
        <taxon>Hoyosellaceae</taxon>
        <taxon>Hoyosella</taxon>
    </lineage>
</organism>
<dbReference type="EMBL" id="CP002786">
    <property type="protein sequence ID" value="AEF42538.1"/>
    <property type="molecule type" value="Genomic_DNA"/>
</dbReference>
<gene>
    <name evidence="2" type="ordered locus">AS9A_4104</name>
</gene>
<keyword evidence="1" id="KW-0472">Membrane</keyword>
<dbReference type="OrthoDB" id="9843483at2"/>
<keyword evidence="1" id="KW-1133">Transmembrane helix</keyword>
<protein>
    <recommendedName>
        <fullName evidence="4">Integral membrane protein</fullName>
    </recommendedName>
</protein>
<proteinExistence type="predicted"/>
<feature type="transmembrane region" description="Helical" evidence="1">
    <location>
        <begin position="38"/>
        <end position="57"/>
    </location>
</feature>
<dbReference type="AlphaFoldDB" id="F6EJC2"/>
<reference evidence="2 3" key="1">
    <citation type="journal article" date="2011" name="J. Bacteriol.">
        <title>Complete genome sequence of Amycolicicoccus subflavus DQS3-9A1T, an actinomycete isolated from crude oil-polluted soil.</title>
        <authorList>
            <person name="Cai M."/>
            <person name="Chen W.M."/>
            <person name="Nie Y."/>
            <person name="Chi C.Q."/>
            <person name="Wang Y.N."/>
            <person name="Tang Y.Q."/>
            <person name="Li G.Y."/>
            <person name="Wu X.L."/>
        </authorList>
    </citation>
    <scope>NUCLEOTIDE SEQUENCE [LARGE SCALE GENOMIC DNA]</scope>
    <source>
        <strain evidence="3">DSM 45089 / DQS3-9A1</strain>
    </source>
</reference>
<dbReference type="HOGENOM" id="CLU_2566330_0_0_11"/>
<sequence>MASKGPRTGDVILYVIISAVFLSSVTAIAVVFPEVRQPLILLVAIPMCIGFLVLYGFDVWRDRDGTDNDRRVISRKARDEN</sequence>
<evidence type="ECO:0008006" key="4">
    <source>
        <dbReference type="Google" id="ProtNLM"/>
    </source>
</evidence>
<keyword evidence="3" id="KW-1185">Reference proteome</keyword>
<dbReference type="RefSeq" id="WP_013808887.1">
    <property type="nucleotide sequence ID" value="NC_015564.1"/>
</dbReference>
<accession>F6EJC2</accession>
<dbReference type="STRING" id="443218.AS9A_4104"/>
<evidence type="ECO:0000313" key="2">
    <source>
        <dbReference type="EMBL" id="AEF42538.1"/>
    </source>
</evidence>
<feature type="transmembrane region" description="Helical" evidence="1">
    <location>
        <begin position="12"/>
        <end position="32"/>
    </location>
</feature>
<evidence type="ECO:0000256" key="1">
    <source>
        <dbReference type="SAM" id="Phobius"/>
    </source>
</evidence>
<evidence type="ECO:0000313" key="3">
    <source>
        <dbReference type="Proteomes" id="UP000009235"/>
    </source>
</evidence>
<name>F6EJC2_HOYSD</name>
<keyword evidence="1" id="KW-0812">Transmembrane</keyword>